<keyword evidence="3 5" id="KW-1133">Transmembrane helix</keyword>
<feature type="transmembrane region" description="Helical" evidence="5">
    <location>
        <begin position="291"/>
        <end position="313"/>
    </location>
</feature>
<evidence type="ECO:0000256" key="1">
    <source>
        <dbReference type="ARBA" id="ARBA00004141"/>
    </source>
</evidence>
<keyword evidence="6" id="KW-1185">Reference proteome</keyword>
<organism evidence="6 7">
    <name type="scientific">Steinernema glaseri</name>
    <dbReference type="NCBI Taxonomy" id="37863"/>
    <lineage>
        <taxon>Eukaryota</taxon>
        <taxon>Metazoa</taxon>
        <taxon>Ecdysozoa</taxon>
        <taxon>Nematoda</taxon>
        <taxon>Chromadorea</taxon>
        <taxon>Rhabditida</taxon>
        <taxon>Tylenchina</taxon>
        <taxon>Panagrolaimomorpha</taxon>
        <taxon>Strongyloidoidea</taxon>
        <taxon>Steinernematidae</taxon>
        <taxon>Steinernema</taxon>
    </lineage>
</organism>
<evidence type="ECO:0000313" key="7">
    <source>
        <dbReference type="WBParaSite" id="L893_g10413.t1"/>
    </source>
</evidence>
<dbReference type="InterPro" id="IPR013604">
    <property type="entry name" value="7TM_chemorcpt"/>
</dbReference>
<feature type="transmembrane region" description="Helical" evidence="5">
    <location>
        <begin position="643"/>
        <end position="671"/>
    </location>
</feature>
<dbReference type="PANTHER" id="PTHR34492">
    <property type="entry name" value="GUSTATORY RECEPTOR FAMILY"/>
    <property type="match status" value="1"/>
</dbReference>
<dbReference type="Pfam" id="PF08395">
    <property type="entry name" value="7tm_7"/>
    <property type="match status" value="1"/>
</dbReference>
<dbReference type="WBParaSite" id="L893_g10413.t1">
    <property type="protein sequence ID" value="L893_g10413.t1"/>
    <property type="gene ID" value="L893_g10413"/>
</dbReference>
<evidence type="ECO:0000256" key="3">
    <source>
        <dbReference type="ARBA" id="ARBA00022989"/>
    </source>
</evidence>
<keyword evidence="2 5" id="KW-0812">Transmembrane</keyword>
<feature type="transmembrane region" description="Helical" evidence="5">
    <location>
        <begin position="703"/>
        <end position="725"/>
    </location>
</feature>
<feature type="transmembrane region" description="Helical" evidence="5">
    <location>
        <begin position="872"/>
        <end position="898"/>
    </location>
</feature>
<keyword evidence="4 5" id="KW-0472">Membrane</keyword>
<accession>A0A1I7XX88</accession>
<dbReference type="GO" id="GO:0050909">
    <property type="term" value="P:sensory perception of taste"/>
    <property type="evidence" value="ECO:0007669"/>
    <property type="project" value="InterPro"/>
</dbReference>
<feature type="transmembrane region" description="Helical" evidence="5">
    <location>
        <begin position="772"/>
        <end position="793"/>
    </location>
</feature>
<comment type="subcellular location">
    <subcellularLocation>
        <location evidence="1">Membrane</location>
        <topology evidence="1">Multi-pass membrane protein</topology>
    </subcellularLocation>
</comment>
<feature type="transmembrane region" description="Helical" evidence="5">
    <location>
        <begin position="74"/>
        <end position="100"/>
    </location>
</feature>
<dbReference type="GO" id="GO:0016020">
    <property type="term" value="C:membrane"/>
    <property type="evidence" value="ECO:0007669"/>
    <property type="project" value="UniProtKB-SubCell"/>
</dbReference>
<feature type="transmembrane region" description="Helical" evidence="5">
    <location>
        <begin position="557"/>
        <end position="580"/>
    </location>
</feature>
<dbReference type="AlphaFoldDB" id="A0A1I7XX88"/>
<evidence type="ECO:0000313" key="6">
    <source>
        <dbReference type="Proteomes" id="UP000095287"/>
    </source>
</evidence>
<dbReference type="PANTHER" id="PTHR34492:SF2">
    <property type="entry name" value="G PROTEIN-COUPLED RECEPTOR"/>
    <property type="match status" value="1"/>
</dbReference>
<protein>
    <submittedName>
        <fullName evidence="7">Gustatory receptor</fullName>
    </submittedName>
</protein>
<feature type="transmembrane region" description="Helical" evidence="5">
    <location>
        <begin position="221"/>
        <end position="242"/>
    </location>
</feature>
<feature type="transmembrane region" description="Helical" evidence="5">
    <location>
        <begin position="592"/>
        <end position="613"/>
    </location>
</feature>
<reference evidence="7" key="1">
    <citation type="submission" date="2016-11" db="UniProtKB">
        <authorList>
            <consortium name="WormBaseParasite"/>
        </authorList>
    </citation>
    <scope>IDENTIFICATION</scope>
</reference>
<evidence type="ECO:0000256" key="4">
    <source>
        <dbReference type="ARBA" id="ARBA00023136"/>
    </source>
</evidence>
<feature type="transmembrane region" description="Helical" evidence="5">
    <location>
        <begin position="319"/>
        <end position="342"/>
    </location>
</feature>
<evidence type="ECO:0000256" key="2">
    <source>
        <dbReference type="ARBA" id="ARBA00022692"/>
    </source>
</evidence>
<feature type="transmembrane region" description="Helical" evidence="5">
    <location>
        <begin position="163"/>
        <end position="188"/>
    </location>
</feature>
<dbReference type="Proteomes" id="UP000095287">
    <property type="component" value="Unplaced"/>
</dbReference>
<name>A0A1I7XX88_9BILA</name>
<proteinExistence type="predicted"/>
<feature type="transmembrane region" description="Helical" evidence="5">
    <location>
        <begin position="112"/>
        <end position="132"/>
    </location>
</feature>
<feature type="transmembrane region" description="Helical" evidence="5">
    <location>
        <begin position="805"/>
        <end position="827"/>
    </location>
</feature>
<sequence length="904" mass="104369">MRDACGMDKGKDPENNISAKDLIIVDRKRSGPTCTWRLDPEQRQVLKDLFKPIFVFCCYTGAYLPKRELAPVSFAFRMLFLLFISFFATYELFYLFIYVVKSADYNVTTSTTLVYLNWHFQSLLSVFFLIYWQRKGYFEEIFLKIHIPNASLGCMRTKRCIRIIFVGFISGAVMVFIVGAMHTLMIVFDKKHYSIFDLEAFNSYGDCKWIPFSFFITYYTFIFWTVAMMIYMSMTIAVYGELKYFNSRLRKLGQDLDEEERSDIGSELLEMYRTHSALTDLVRALDNTFEVYTFAMLGTNIPTTIFSLLSLFVSLKVSWYNVFFAVPSVIFCILTMIGLTAVPAKLHSAINEVQKIIYSNKAIWFPFSEKNYQIANLFISHVNQTNLGISVWGFAVVTKPLILTVIQLMSRKAVITIDCRRFHSQLRICPSSCRCDRPVMVRIVEQPMKPVLFNEIGGIFHIRFHSLLFLHKIACKRRIAWNIGMNLVYLFNIACWMKLIVISSNMLACQRLIDFDENDDKGICDRGLFVQLRTIRRVLRFMRFKFSTDVKKWEKRINYMVAALMIGIGIYHCAFTTYAVSNIDSAREPYKLASSLVVLNWTVQSIVSAFFFIRWQRSSMLRDFVRLLQVPQRFRGCHKGEKLLHRVMMCMMILIGVICTLHLTVFTAILLKVPFQLTHGALAMVKQEFYFERLAVIQPLLGLYLNVLWLVALFTYILFTTAAYLEVKEFNNRIRNLGKGSTTLLVKQLVELIDKHRTLAEAVRKLDKLFEAYAFVMIASNIPATIFSILKIATSHHISTTHLLFSIPSIMFCIVELVGLTAAPAMLHGAICKSNSLLFSNQNIWAPYRADVYQTAQSLLCHLNQTNLGVSIWGFAVVTKPLILTTLSVIVTMLAFLLEMRRNH</sequence>
<evidence type="ECO:0000256" key="5">
    <source>
        <dbReference type="SAM" id="Phobius"/>
    </source>
</evidence>